<keyword evidence="1" id="KW-0456">Lyase</keyword>
<dbReference type="PANTHER" id="PTHR21240">
    <property type="entry name" value="2-AMINO-3-CARBOXYLMUCONATE-6-SEMIALDEHYDE DECARBOXYLASE"/>
    <property type="match status" value="1"/>
</dbReference>
<protein>
    <submittedName>
        <fullName evidence="3">Amidohydrolase family protein</fullName>
    </submittedName>
</protein>
<accession>A0ABV9YGN6</accession>
<feature type="domain" description="Amidohydrolase-related" evidence="2">
    <location>
        <begin position="50"/>
        <end position="323"/>
    </location>
</feature>
<organism evidence="3 4">
    <name type="scientific">Actinomycetospora atypica</name>
    <dbReference type="NCBI Taxonomy" id="1290095"/>
    <lineage>
        <taxon>Bacteria</taxon>
        <taxon>Bacillati</taxon>
        <taxon>Actinomycetota</taxon>
        <taxon>Actinomycetes</taxon>
        <taxon>Pseudonocardiales</taxon>
        <taxon>Pseudonocardiaceae</taxon>
        <taxon>Actinomycetospora</taxon>
    </lineage>
</organism>
<keyword evidence="4" id="KW-1185">Reference proteome</keyword>
<dbReference type="InterPro" id="IPR032465">
    <property type="entry name" value="ACMSD"/>
</dbReference>
<reference evidence="4" key="1">
    <citation type="journal article" date="2019" name="Int. J. Syst. Evol. Microbiol.">
        <title>The Global Catalogue of Microorganisms (GCM) 10K type strain sequencing project: providing services to taxonomists for standard genome sequencing and annotation.</title>
        <authorList>
            <consortium name="The Broad Institute Genomics Platform"/>
            <consortium name="The Broad Institute Genome Sequencing Center for Infectious Disease"/>
            <person name="Wu L."/>
            <person name="Ma J."/>
        </authorList>
    </citation>
    <scope>NUCLEOTIDE SEQUENCE [LARGE SCALE GENOMIC DNA]</scope>
    <source>
        <strain evidence="4">CGMCC 4.7093</strain>
    </source>
</reference>
<name>A0ABV9YGN6_9PSEU</name>
<dbReference type="Pfam" id="PF04909">
    <property type="entry name" value="Amidohydro_2"/>
    <property type="match status" value="1"/>
</dbReference>
<dbReference type="RefSeq" id="WP_378034381.1">
    <property type="nucleotide sequence ID" value="NZ_JBHSIV010000002.1"/>
</dbReference>
<dbReference type="SUPFAM" id="SSF51556">
    <property type="entry name" value="Metallo-dependent hydrolases"/>
    <property type="match status" value="1"/>
</dbReference>
<dbReference type="Proteomes" id="UP001595947">
    <property type="component" value="Unassembled WGS sequence"/>
</dbReference>
<dbReference type="Gene3D" id="3.20.20.140">
    <property type="entry name" value="Metal-dependent hydrolases"/>
    <property type="match status" value="1"/>
</dbReference>
<evidence type="ECO:0000256" key="1">
    <source>
        <dbReference type="ARBA" id="ARBA00023239"/>
    </source>
</evidence>
<dbReference type="PANTHER" id="PTHR21240:SF30">
    <property type="entry name" value="AMIDOHYDROLASE-RELATED DOMAIN-CONTAINING PROTEIN-RELATED"/>
    <property type="match status" value="1"/>
</dbReference>
<gene>
    <name evidence="3" type="ORF">ACFPBZ_02320</name>
</gene>
<evidence type="ECO:0000259" key="2">
    <source>
        <dbReference type="Pfam" id="PF04909"/>
    </source>
</evidence>
<evidence type="ECO:0000313" key="4">
    <source>
        <dbReference type="Proteomes" id="UP001595947"/>
    </source>
</evidence>
<sequence>MRKLVALEEHMVTPAIAEAWRTAPTSERERADATGVMDSPLGDLLLDLGEGRLAAMDDQGIDVQVLSVTTPGVQNLEPGRAVPLATAANDAIAGAMAAHPGRFDGFATLPTSDPEAAAAELRRAVTDLGLAGAMLYGRTGLVNLDDPRLEPIWAAAAELHAPIYVHPQQPVEPVRDAYYTGFDPTTDSVLASAAIGWHYETGMQVLRLMLSGAFDRHPDLQLIVGHWGEVVLFYLDRIAFASGRFGVDLRRPLTDYFRENLSYTGSGSTTQRLLRWTIEMVGVERVMTAVDHPFIDNSGGAARRFLDEADLTDAEKDAIGSGNWEALRPRR</sequence>
<dbReference type="InterPro" id="IPR032466">
    <property type="entry name" value="Metal_Hydrolase"/>
</dbReference>
<dbReference type="InterPro" id="IPR006680">
    <property type="entry name" value="Amidohydro-rel"/>
</dbReference>
<evidence type="ECO:0000313" key="3">
    <source>
        <dbReference type="EMBL" id="MFC5061026.1"/>
    </source>
</evidence>
<comment type="caution">
    <text evidence="3">The sequence shown here is derived from an EMBL/GenBank/DDBJ whole genome shotgun (WGS) entry which is preliminary data.</text>
</comment>
<dbReference type="EMBL" id="JBHSIV010000002">
    <property type="protein sequence ID" value="MFC5061026.1"/>
    <property type="molecule type" value="Genomic_DNA"/>
</dbReference>
<proteinExistence type="predicted"/>